<accession>A0A4S8LI13</accession>
<keyword evidence="2" id="KW-1185">Reference proteome</keyword>
<dbReference type="EMBL" id="ML179408">
    <property type="protein sequence ID" value="THU88500.1"/>
    <property type="molecule type" value="Genomic_DNA"/>
</dbReference>
<dbReference type="Proteomes" id="UP000297245">
    <property type="component" value="Unassembled WGS sequence"/>
</dbReference>
<sequence length="357" mass="41569">MLKQVKVCVVQAASPWVEHLRWTEKANLKHFRWYIKPSPLKESLMIKRLHRTKITDEQWKEFFEKYGPSTSLLVLYADIPDEFHADLDDKLMQLPLAGLRDLLFQTKEGVSHRICGINPGFYRNMPYGTFHTPTILRMVKERYKEQWIELVEWAYKAFKSSPYTCVPAGHILEDRVHDVLVNGGCWKMVKLSSDFKGSTNNTYRIPEDPLTTWLVISSAGVCVEETRPLNSTGPLELRWFWDIKTGSKLGYYRPLSPIQRTLNAYIVNPLNKSVFMIQTTLFREHDAKQEGSEDLRVKYPGYTFYYIVVAGEQNITITIPKEADRMWESRWCLHADEAMLFSKLPKQVSAHISFGTH</sequence>
<dbReference type="AlphaFoldDB" id="A0A4S8LI13"/>
<reference evidence="1 2" key="1">
    <citation type="journal article" date="2019" name="Nat. Ecol. Evol.">
        <title>Megaphylogeny resolves global patterns of mushroom evolution.</title>
        <authorList>
            <person name="Varga T."/>
            <person name="Krizsan K."/>
            <person name="Foldi C."/>
            <person name="Dima B."/>
            <person name="Sanchez-Garcia M."/>
            <person name="Sanchez-Ramirez S."/>
            <person name="Szollosi G.J."/>
            <person name="Szarkandi J.G."/>
            <person name="Papp V."/>
            <person name="Albert L."/>
            <person name="Andreopoulos W."/>
            <person name="Angelini C."/>
            <person name="Antonin V."/>
            <person name="Barry K.W."/>
            <person name="Bougher N.L."/>
            <person name="Buchanan P."/>
            <person name="Buyck B."/>
            <person name="Bense V."/>
            <person name="Catcheside P."/>
            <person name="Chovatia M."/>
            <person name="Cooper J."/>
            <person name="Damon W."/>
            <person name="Desjardin D."/>
            <person name="Finy P."/>
            <person name="Geml J."/>
            <person name="Haridas S."/>
            <person name="Hughes K."/>
            <person name="Justo A."/>
            <person name="Karasinski D."/>
            <person name="Kautmanova I."/>
            <person name="Kiss B."/>
            <person name="Kocsube S."/>
            <person name="Kotiranta H."/>
            <person name="LaButti K.M."/>
            <person name="Lechner B.E."/>
            <person name="Liimatainen K."/>
            <person name="Lipzen A."/>
            <person name="Lukacs Z."/>
            <person name="Mihaltcheva S."/>
            <person name="Morgado L.N."/>
            <person name="Niskanen T."/>
            <person name="Noordeloos M.E."/>
            <person name="Ohm R.A."/>
            <person name="Ortiz-Santana B."/>
            <person name="Ovrebo C."/>
            <person name="Racz N."/>
            <person name="Riley R."/>
            <person name="Savchenko A."/>
            <person name="Shiryaev A."/>
            <person name="Soop K."/>
            <person name="Spirin V."/>
            <person name="Szebenyi C."/>
            <person name="Tomsovsky M."/>
            <person name="Tulloss R.E."/>
            <person name="Uehling J."/>
            <person name="Grigoriev I.V."/>
            <person name="Vagvolgyi C."/>
            <person name="Papp T."/>
            <person name="Martin F.M."/>
            <person name="Miettinen O."/>
            <person name="Hibbett D.S."/>
            <person name="Nagy L.G."/>
        </authorList>
    </citation>
    <scope>NUCLEOTIDE SEQUENCE [LARGE SCALE GENOMIC DNA]</scope>
    <source>
        <strain evidence="1 2">CBS 962.96</strain>
    </source>
</reference>
<evidence type="ECO:0000313" key="1">
    <source>
        <dbReference type="EMBL" id="THU88500.1"/>
    </source>
</evidence>
<organism evidence="1 2">
    <name type="scientific">Dendrothele bispora (strain CBS 962.96)</name>
    <dbReference type="NCBI Taxonomy" id="1314807"/>
    <lineage>
        <taxon>Eukaryota</taxon>
        <taxon>Fungi</taxon>
        <taxon>Dikarya</taxon>
        <taxon>Basidiomycota</taxon>
        <taxon>Agaricomycotina</taxon>
        <taxon>Agaricomycetes</taxon>
        <taxon>Agaricomycetidae</taxon>
        <taxon>Agaricales</taxon>
        <taxon>Agaricales incertae sedis</taxon>
        <taxon>Dendrothele</taxon>
    </lineage>
</organism>
<name>A0A4S8LI13_DENBC</name>
<evidence type="ECO:0000313" key="2">
    <source>
        <dbReference type="Proteomes" id="UP000297245"/>
    </source>
</evidence>
<gene>
    <name evidence="1" type="ORF">K435DRAFT_312418</name>
</gene>
<proteinExistence type="predicted"/>
<dbReference type="OrthoDB" id="2340858at2759"/>
<protein>
    <submittedName>
        <fullName evidence="1">Uncharacterized protein</fullName>
    </submittedName>
</protein>